<feature type="compositionally biased region" description="Gly residues" evidence="1">
    <location>
        <begin position="505"/>
        <end position="514"/>
    </location>
</feature>
<dbReference type="Proteomes" id="UP000507470">
    <property type="component" value="Unassembled WGS sequence"/>
</dbReference>
<proteinExistence type="predicted"/>
<dbReference type="OrthoDB" id="6157735at2759"/>
<feature type="compositionally biased region" description="Acidic residues" evidence="1">
    <location>
        <begin position="537"/>
        <end position="547"/>
    </location>
</feature>
<name>A0A6J8DMB1_MYTCO</name>
<dbReference type="AlphaFoldDB" id="A0A6J8DMB1"/>
<accession>A0A6J8DMB1</accession>
<feature type="region of interest" description="Disordered" evidence="1">
    <location>
        <begin position="1"/>
        <end position="28"/>
    </location>
</feature>
<feature type="compositionally biased region" description="Acidic residues" evidence="1">
    <location>
        <begin position="1"/>
        <end position="16"/>
    </location>
</feature>
<dbReference type="InterPro" id="IPR021109">
    <property type="entry name" value="Peptidase_aspartic_dom_sf"/>
</dbReference>
<organism evidence="2 3">
    <name type="scientific">Mytilus coruscus</name>
    <name type="common">Sea mussel</name>
    <dbReference type="NCBI Taxonomy" id="42192"/>
    <lineage>
        <taxon>Eukaryota</taxon>
        <taxon>Metazoa</taxon>
        <taxon>Spiralia</taxon>
        <taxon>Lophotrochozoa</taxon>
        <taxon>Mollusca</taxon>
        <taxon>Bivalvia</taxon>
        <taxon>Autobranchia</taxon>
        <taxon>Pteriomorphia</taxon>
        <taxon>Mytilida</taxon>
        <taxon>Mytiloidea</taxon>
        <taxon>Mytilidae</taxon>
        <taxon>Mytilinae</taxon>
        <taxon>Mytilus</taxon>
    </lineage>
</organism>
<feature type="region of interest" description="Disordered" evidence="1">
    <location>
        <begin position="489"/>
        <end position="547"/>
    </location>
</feature>
<dbReference type="CDD" id="cd00303">
    <property type="entry name" value="retropepsin_like"/>
    <property type="match status" value="1"/>
</dbReference>
<protein>
    <recommendedName>
        <fullName evidence="4">Peptidase A2 domain-containing protein</fullName>
    </recommendedName>
</protein>
<evidence type="ECO:0000313" key="3">
    <source>
        <dbReference type="Proteomes" id="UP000507470"/>
    </source>
</evidence>
<feature type="region of interest" description="Disordered" evidence="1">
    <location>
        <begin position="452"/>
        <end position="472"/>
    </location>
</feature>
<evidence type="ECO:0000313" key="2">
    <source>
        <dbReference type="EMBL" id="CAC5408722.1"/>
    </source>
</evidence>
<gene>
    <name evidence="2" type="ORF">MCOR_42091</name>
</gene>
<dbReference type="EMBL" id="CACVKT020007594">
    <property type="protein sequence ID" value="CAC5408722.1"/>
    <property type="molecule type" value="Genomic_DNA"/>
</dbReference>
<dbReference type="SUPFAM" id="SSF50630">
    <property type="entry name" value="Acid proteases"/>
    <property type="match status" value="1"/>
</dbReference>
<reference evidence="2 3" key="1">
    <citation type="submission" date="2020-06" db="EMBL/GenBank/DDBJ databases">
        <authorList>
            <person name="Li R."/>
            <person name="Bekaert M."/>
        </authorList>
    </citation>
    <scope>NUCLEOTIDE SEQUENCE [LARGE SCALE GENOMIC DNA]</scope>
    <source>
        <strain evidence="3">wild</strain>
    </source>
</reference>
<evidence type="ECO:0000256" key="1">
    <source>
        <dbReference type="SAM" id="MobiDB-lite"/>
    </source>
</evidence>
<keyword evidence="3" id="KW-1185">Reference proteome</keyword>
<evidence type="ECO:0008006" key="4">
    <source>
        <dbReference type="Google" id="ProtNLM"/>
    </source>
</evidence>
<sequence>MFESESQGEESGEDGEQTLCYDSPNSDLEGDLIAEGEKEMVTISRLTSGTMYRVPVVVQDQKVDAVVDTAAQVTLISEELYKSLKKPPLPPSPLPILKEVDMKTVGKGLQMNGFVSGPFQVGLGTQEYTWDIYVAPIGDQMLLGIDFLREQGISLDLHRNQLSIHGEVVQMSWGQAKVLPQTTEVRAGKNHMVPANSGKRVIGVLAEPMGREYIIEARAEGNPLIPRTLHEMGQDPMLCLINLSDSSLAITKGDLLAQAQEVDVRGYQGPKVCKMGVAENSNEKELPQHLQEMFRRSCADLSEGEEETLCSLLKEFQDFTVNVDDTIPLAKKSARVKQTRGTPEQAVQISRVSVSRMGDELAIWTEGEGDIWVQEIGEDPGVNLGASQEELLGNQGATSAGNGFMDDVRITPEGAEQMDAYQCPGCSASTGVHVSMVILHSQVNLFQIDQKEQPEKQASGDGSPPSSLLQPSITEEILIVTVPEEELRGLDPEVLGNSGPPVKVGGEGGIPGEGGESEGGFEDATGGAGGGGRDGGGEEEEEEKEPE</sequence>
<dbReference type="Gene3D" id="2.40.70.10">
    <property type="entry name" value="Acid Proteases"/>
    <property type="match status" value="1"/>
</dbReference>